<dbReference type="PANTHER" id="PTHR42978:SF7">
    <property type="entry name" value="METALLO-HYDROLASE RV2300C-RELATED"/>
    <property type="match status" value="1"/>
</dbReference>
<dbReference type="GO" id="GO:0016787">
    <property type="term" value="F:hydrolase activity"/>
    <property type="evidence" value="ECO:0007669"/>
    <property type="project" value="UniProtKB-KW"/>
</dbReference>
<keyword evidence="5" id="KW-0862">Zinc</keyword>
<dbReference type="EMBL" id="QQBC01000002">
    <property type="protein sequence ID" value="RDI68389.1"/>
    <property type="molecule type" value="Genomic_DNA"/>
</dbReference>
<keyword evidence="4 7" id="KW-0378">Hydrolase</keyword>
<dbReference type="GO" id="GO:0046872">
    <property type="term" value="F:metal ion binding"/>
    <property type="evidence" value="ECO:0007669"/>
    <property type="project" value="UniProtKB-KW"/>
</dbReference>
<evidence type="ECO:0000256" key="2">
    <source>
        <dbReference type="ARBA" id="ARBA00007749"/>
    </source>
</evidence>
<keyword evidence="8" id="KW-1185">Reference proteome</keyword>
<dbReference type="SMART" id="SM00849">
    <property type="entry name" value="Lactamase_B"/>
    <property type="match status" value="1"/>
</dbReference>
<dbReference type="AlphaFoldDB" id="A0A370ICD6"/>
<organism evidence="7 8">
    <name type="scientific">Nocardia pseudobrasiliensis</name>
    <dbReference type="NCBI Taxonomy" id="45979"/>
    <lineage>
        <taxon>Bacteria</taxon>
        <taxon>Bacillati</taxon>
        <taxon>Actinomycetota</taxon>
        <taxon>Actinomycetes</taxon>
        <taxon>Mycobacteriales</taxon>
        <taxon>Nocardiaceae</taxon>
        <taxon>Nocardia</taxon>
    </lineage>
</organism>
<proteinExistence type="inferred from homology"/>
<evidence type="ECO:0000256" key="5">
    <source>
        <dbReference type="ARBA" id="ARBA00022833"/>
    </source>
</evidence>
<name>A0A370ICD6_9NOCA</name>
<dbReference type="InterPro" id="IPR051013">
    <property type="entry name" value="MBL_superfamily_lactonases"/>
</dbReference>
<evidence type="ECO:0000256" key="4">
    <source>
        <dbReference type="ARBA" id="ARBA00022801"/>
    </source>
</evidence>
<dbReference type="RefSeq" id="WP_067993423.1">
    <property type="nucleotide sequence ID" value="NZ_QQBC01000002.1"/>
</dbReference>
<sequence length="286" mass="32061">MSDDEYEVILVRYGTQETVRSDIFLNYPVYGADDGPITLDFFFWVVRGRDRTFIVDVGFSSESGRKRAHTLLLDPIEALRTLGIDPTAENNVIITHAHYDHIGNLAALPNSRFMMSWREYEFWTSELAGKELFRFASEVREIEQLKVALREERLRFVEHGHIPAPGITILEMAGHTPGQLAVVVETSSGPVLLASDAVHFYEELERDMPFALMSDLPQMYTSYATIRDMQLTRPHHLVTGHDPATLQRFPPLPGPLAAHAAVIGRLPISAATKEDSQCSQPGNSVS</sequence>
<feature type="domain" description="Metallo-beta-lactamase" evidence="6">
    <location>
        <begin position="40"/>
        <end position="241"/>
    </location>
</feature>
<evidence type="ECO:0000256" key="1">
    <source>
        <dbReference type="ARBA" id="ARBA00001947"/>
    </source>
</evidence>
<dbReference type="InterPro" id="IPR036866">
    <property type="entry name" value="RibonucZ/Hydroxyglut_hydro"/>
</dbReference>
<dbReference type="SUPFAM" id="SSF56281">
    <property type="entry name" value="Metallo-hydrolase/oxidoreductase"/>
    <property type="match status" value="1"/>
</dbReference>
<evidence type="ECO:0000256" key="3">
    <source>
        <dbReference type="ARBA" id="ARBA00022723"/>
    </source>
</evidence>
<dbReference type="CDD" id="cd07729">
    <property type="entry name" value="AHL_lactonase_MBL-fold"/>
    <property type="match status" value="1"/>
</dbReference>
<evidence type="ECO:0000313" key="8">
    <source>
        <dbReference type="Proteomes" id="UP000254869"/>
    </source>
</evidence>
<comment type="cofactor">
    <cofactor evidence="1">
        <name>Zn(2+)</name>
        <dbReference type="ChEBI" id="CHEBI:29105"/>
    </cofactor>
</comment>
<evidence type="ECO:0000313" key="7">
    <source>
        <dbReference type="EMBL" id="RDI68389.1"/>
    </source>
</evidence>
<gene>
    <name evidence="7" type="ORF">DFR76_102790</name>
</gene>
<comment type="caution">
    <text evidence="7">The sequence shown here is derived from an EMBL/GenBank/DDBJ whole genome shotgun (WGS) entry which is preliminary data.</text>
</comment>
<dbReference type="Gene3D" id="3.60.15.10">
    <property type="entry name" value="Ribonuclease Z/Hydroxyacylglutathione hydrolase-like"/>
    <property type="match status" value="1"/>
</dbReference>
<comment type="similarity">
    <text evidence="2">Belongs to the metallo-beta-lactamase superfamily.</text>
</comment>
<reference evidence="7 8" key="1">
    <citation type="submission" date="2018-07" db="EMBL/GenBank/DDBJ databases">
        <title>Genomic Encyclopedia of Type Strains, Phase IV (KMG-IV): sequencing the most valuable type-strain genomes for metagenomic binning, comparative biology and taxonomic classification.</title>
        <authorList>
            <person name="Goeker M."/>
        </authorList>
    </citation>
    <scope>NUCLEOTIDE SEQUENCE [LARGE SCALE GENOMIC DNA]</scope>
    <source>
        <strain evidence="7 8">DSM 44290</strain>
    </source>
</reference>
<dbReference type="Pfam" id="PF00753">
    <property type="entry name" value="Lactamase_B"/>
    <property type="match status" value="1"/>
</dbReference>
<evidence type="ECO:0000259" key="6">
    <source>
        <dbReference type="SMART" id="SM00849"/>
    </source>
</evidence>
<protein>
    <submittedName>
        <fullName evidence="7">Glyoxylase-like metal-dependent hydrolase (Beta-lactamase superfamily II)</fullName>
    </submittedName>
</protein>
<dbReference type="PANTHER" id="PTHR42978">
    <property type="entry name" value="QUORUM-QUENCHING LACTONASE YTNP-RELATED-RELATED"/>
    <property type="match status" value="1"/>
</dbReference>
<dbReference type="Proteomes" id="UP000254869">
    <property type="component" value="Unassembled WGS sequence"/>
</dbReference>
<keyword evidence="3" id="KW-0479">Metal-binding</keyword>
<dbReference type="STRING" id="1210086.GCA_001613105_01366"/>
<accession>A0A370ICD6</accession>
<dbReference type="InterPro" id="IPR001279">
    <property type="entry name" value="Metallo-B-lactamas"/>
</dbReference>